<feature type="non-terminal residue" evidence="4">
    <location>
        <position position="1"/>
    </location>
</feature>
<evidence type="ECO:0008006" key="6">
    <source>
        <dbReference type="Google" id="ProtNLM"/>
    </source>
</evidence>
<dbReference type="PANTHER" id="PTHR24171:SF10">
    <property type="entry name" value="ANKYRIN REPEAT DOMAIN-CONTAINING PROTEIN 29-LIKE"/>
    <property type="match status" value="1"/>
</dbReference>
<dbReference type="Pfam" id="PF12796">
    <property type="entry name" value="Ank_2"/>
    <property type="match status" value="1"/>
</dbReference>
<organism evidence="4 5">
    <name type="scientific">Laccaria amethystina LaAM-08-1</name>
    <dbReference type="NCBI Taxonomy" id="1095629"/>
    <lineage>
        <taxon>Eukaryota</taxon>
        <taxon>Fungi</taxon>
        <taxon>Dikarya</taxon>
        <taxon>Basidiomycota</taxon>
        <taxon>Agaricomycotina</taxon>
        <taxon>Agaricomycetes</taxon>
        <taxon>Agaricomycetidae</taxon>
        <taxon>Agaricales</taxon>
        <taxon>Agaricineae</taxon>
        <taxon>Hydnangiaceae</taxon>
        <taxon>Laccaria</taxon>
    </lineage>
</organism>
<sequence length="71" mass="7255">LQATLHRGYEGIAKLLIEKGADVNAQGGHYGNALYAASNGGHEASAKLLIEKGADVNAKGGEYGNAFQAAL</sequence>
<proteinExistence type="predicted"/>
<keyword evidence="2 3" id="KW-0040">ANK repeat</keyword>
<dbReference type="PANTHER" id="PTHR24171">
    <property type="entry name" value="ANKYRIN REPEAT DOMAIN-CONTAINING PROTEIN 39-RELATED"/>
    <property type="match status" value="1"/>
</dbReference>
<dbReference type="InterPro" id="IPR036770">
    <property type="entry name" value="Ankyrin_rpt-contain_sf"/>
</dbReference>
<reference evidence="5" key="2">
    <citation type="submission" date="2015-01" db="EMBL/GenBank/DDBJ databases">
        <title>Evolutionary Origins and Diversification of the Mycorrhizal Mutualists.</title>
        <authorList>
            <consortium name="DOE Joint Genome Institute"/>
            <consortium name="Mycorrhizal Genomics Consortium"/>
            <person name="Kohler A."/>
            <person name="Kuo A."/>
            <person name="Nagy L.G."/>
            <person name="Floudas D."/>
            <person name="Copeland A."/>
            <person name="Barry K.W."/>
            <person name="Cichocki N."/>
            <person name="Veneault-Fourrey C."/>
            <person name="LaButti K."/>
            <person name="Lindquist E.A."/>
            <person name="Lipzen A."/>
            <person name="Lundell T."/>
            <person name="Morin E."/>
            <person name="Murat C."/>
            <person name="Riley R."/>
            <person name="Ohm R."/>
            <person name="Sun H."/>
            <person name="Tunlid A."/>
            <person name="Henrissat B."/>
            <person name="Grigoriev I.V."/>
            <person name="Hibbett D.S."/>
            <person name="Martin F."/>
        </authorList>
    </citation>
    <scope>NUCLEOTIDE SEQUENCE [LARGE SCALE GENOMIC DNA]</scope>
    <source>
        <strain evidence="5">LaAM-08-1</strain>
    </source>
</reference>
<dbReference type="PROSITE" id="PS50088">
    <property type="entry name" value="ANK_REPEAT"/>
    <property type="match status" value="2"/>
</dbReference>
<dbReference type="AlphaFoldDB" id="A0A0C9WJV4"/>
<dbReference type="OrthoDB" id="194358at2759"/>
<dbReference type="HOGENOM" id="CLU_000134_45_11_1"/>
<feature type="non-terminal residue" evidence="4">
    <location>
        <position position="71"/>
    </location>
</feature>
<dbReference type="Gene3D" id="1.25.40.20">
    <property type="entry name" value="Ankyrin repeat-containing domain"/>
    <property type="match status" value="1"/>
</dbReference>
<keyword evidence="5" id="KW-1185">Reference proteome</keyword>
<evidence type="ECO:0000256" key="1">
    <source>
        <dbReference type="ARBA" id="ARBA00022737"/>
    </source>
</evidence>
<evidence type="ECO:0000313" key="4">
    <source>
        <dbReference type="EMBL" id="KIJ95349.1"/>
    </source>
</evidence>
<dbReference type="EMBL" id="KN838759">
    <property type="protein sequence ID" value="KIJ95349.1"/>
    <property type="molecule type" value="Genomic_DNA"/>
</dbReference>
<protein>
    <recommendedName>
        <fullName evidence="6">Ankyrin</fullName>
    </recommendedName>
</protein>
<name>A0A0C9WJV4_9AGAR</name>
<dbReference type="InterPro" id="IPR002110">
    <property type="entry name" value="Ankyrin_rpt"/>
</dbReference>
<dbReference type="SUPFAM" id="SSF48403">
    <property type="entry name" value="Ankyrin repeat"/>
    <property type="match status" value="1"/>
</dbReference>
<gene>
    <name evidence="4" type="ORF">K443DRAFT_77118</name>
</gene>
<keyword evidence="1" id="KW-0677">Repeat</keyword>
<accession>A0A0C9WJV4</accession>
<dbReference type="PROSITE" id="PS50297">
    <property type="entry name" value="ANK_REP_REGION"/>
    <property type="match status" value="1"/>
</dbReference>
<reference evidence="4 5" key="1">
    <citation type="submission" date="2014-04" db="EMBL/GenBank/DDBJ databases">
        <authorList>
            <consortium name="DOE Joint Genome Institute"/>
            <person name="Kuo A."/>
            <person name="Kohler A."/>
            <person name="Nagy L.G."/>
            <person name="Floudas D."/>
            <person name="Copeland A."/>
            <person name="Barry K.W."/>
            <person name="Cichocki N."/>
            <person name="Veneault-Fourrey C."/>
            <person name="LaButti K."/>
            <person name="Lindquist E.A."/>
            <person name="Lipzen A."/>
            <person name="Lundell T."/>
            <person name="Morin E."/>
            <person name="Murat C."/>
            <person name="Sun H."/>
            <person name="Tunlid A."/>
            <person name="Henrissat B."/>
            <person name="Grigoriev I.V."/>
            <person name="Hibbett D.S."/>
            <person name="Martin F."/>
            <person name="Nordberg H.P."/>
            <person name="Cantor M.N."/>
            <person name="Hua S.X."/>
        </authorList>
    </citation>
    <scope>NUCLEOTIDE SEQUENCE [LARGE SCALE GENOMIC DNA]</scope>
    <source>
        <strain evidence="4 5">LaAM-08-1</strain>
    </source>
</reference>
<dbReference type="Proteomes" id="UP000054477">
    <property type="component" value="Unassembled WGS sequence"/>
</dbReference>
<evidence type="ECO:0000313" key="5">
    <source>
        <dbReference type="Proteomes" id="UP000054477"/>
    </source>
</evidence>
<evidence type="ECO:0000256" key="2">
    <source>
        <dbReference type="ARBA" id="ARBA00023043"/>
    </source>
</evidence>
<feature type="repeat" description="ANK" evidence="3">
    <location>
        <begin position="1"/>
        <end position="28"/>
    </location>
</feature>
<evidence type="ECO:0000256" key="3">
    <source>
        <dbReference type="PROSITE-ProRule" id="PRU00023"/>
    </source>
</evidence>
<feature type="repeat" description="ANK" evidence="3">
    <location>
        <begin position="29"/>
        <end position="61"/>
    </location>
</feature>